<evidence type="ECO:0000256" key="3">
    <source>
        <dbReference type="ARBA" id="ARBA00022729"/>
    </source>
</evidence>
<evidence type="ECO:0000313" key="11">
    <source>
        <dbReference type="EMBL" id="RHH75023.1"/>
    </source>
</evidence>
<evidence type="ECO:0000256" key="4">
    <source>
        <dbReference type="ARBA" id="ARBA00023136"/>
    </source>
</evidence>
<reference evidence="12 13" key="1">
    <citation type="submission" date="2018-08" db="EMBL/GenBank/DDBJ databases">
        <title>A genome reference for cultivated species of the human gut microbiota.</title>
        <authorList>
            <person name="Zou Y."/>
            <person name="Xue W."/>
            <person name="Luo G."/>
        </authorList>
    </citation>
    <scope>NUCLEOTIDE SEQUENCE [LARGE SCALE GENOMIC DNA]</scope>
    <source>
        <strain evidence="11 12">AM16-50</strain>
        <strain evidence="10 13">AM50-15</strain>
    </source>
</reference>
<comment type="similarity">
    <text evidence="2">Belongs to the SusD family.</text>
</comment>
<comment type="caution">
    <text evidence="11">The sequence shown here is derived from an EMBL/GenBank/DDBJ whole genome shotgun (WGS) entry which is preliminary data.</text>
</comment>
<dbReference type="Proteomes" id="UP000285173">
    <property type="component" value="Unassembled WGS sequence"/>
</dbReference>
<evidence type="ECO:0000256" key="1">
    <source>
        <dbReference type="ARBA" id="ARBA00004442"/>
    </source>
</evidence>
<dbReference type="AlphaFoldDB" id="A0A3R6L769"/>
<protein>
    <submittedName>
        <fullName evidence="11">RagB/SusD family nutrient uptake outer membrane protein</fullName>
    </submittedName>
</protein>
<keyword evidence="5" id="KW-0998">Cell outer membrane</keyword>
<keyword evidence="3 7" id="KW-0732">Signal</keyword>
<organism evidence="11 12">
    <name type="scientific">Parabacteroides merdae</name>
    <dbReference type="NCBI Taxonomy" id="46503"/>
    <lineage>
        <taxon>Bacteria</taxon>
        <taxon>Pseudomonadati</taxon>
        <taxon>Bacteroidota</taxon>
        <taxon>Bacteroidia</taxon>
        <taxon>Bacteroidales</taxon>
        <taxon>Tannerellaceae</taxon>
        <taxon>Parabacteroides</taxon>
    </lineage>
</organism>
<evidence type="ECO:0000313" key="12">
    <source>
        <dbReference type="Proteomes" id="UP000283732"/>
    </source>
</evidence>
<accession>A0A3R6L769</accession>
<evidence type="ECO:0000256" key="5">
    <source>
        <dbReference type="ARBA" id="ARBA00023237"/>
    </source>
</evidence>
<evidence type="ECO:0000256" key="6">
    <source>
        <dbReference type="SAM" id="Coils"/>
    </source>
</evidence>
<dbReference type="SUPFAM" id="SSF48452">
    <property type="entry name" value="TPR-like"/>
    <property type="match status" value="1"/>
</dbReference>
<dbReference type="InterPro" id="IPR012944">
    <property type="entry name" value="SusD_RagB_dom"/>
</dbReference>
<dbReference type="InterPro" id="IPR033985">
    <property type="entry name" value="SusD-like_N"/>
</dbReference>
<dbReference type="EMBL" id="QSEF01000054">
    <property type="protein sequence ID" value="RGZ42624.1"/>
    <property type="molecule type" value="Genomic_DNA"/>
</dbReference>
<evidence type="ECO:0000259" key="9">
    <source>
        <dbReference type="Pfam" id="PF14322"/>
    </source>
</evidence>
<dbReference type="GO" id="GO:0009279">
    <property type="term" value="C:cell outer membrane"/>
    <property type="evidence" value="ECO:0007669"/>
    <property type="project" value="UniProtKB-SubCell"/>
</dbReference>
<feature type="domain" description="SusD-like N-terminal" evidence="9">
    <location>
        <begin position="86"/>
        <end position="236"/>
    </location>
</feature>
<evidence type="ECO:0000256" key="2">
    <source>
        <dbReference type="ARBA" id="ARBA00006275"/>
    </source>
</evidence>
<dbReference type="InterPro" id="IPR011990">
    <property type="entry name" value="TPR-like_helical_dom_sf"/>
</dbReference>
<proteinExistence type="inferred from homology"/>
<feature type="coiled-coil region" evidence="6">
    <location>
        <begin position="190"/>
        <end position="217"/>
    </location>
</feature>
<dbReference type="Gene3D" id="1.25.40.390">
    <property type="match status" value="1"/>
</dbReference>
<dbReference type="PROSITE" id="PS51257">
    <property type="entry name" value="PROKAR_LIPOPROTEIN"/>
    <property type="match status" value="1"/>
</dbReference>
<evidence type="ECO:0000313" key="13">
    <source>
        <dbReference type="Proteomes" id="UP000285173"/>
    </source>
</evidence>
<keyword evidence="4" id="KW-0472">Membrane</keyword>
<feature type="signal peptide" evidence="7">
    <location>
        <begin position="1"/>
        <end position="19"/>
    </location>
</feature>
<sequence>MKKKTILSLFACCCAAFTACDMDLTSETSIATNESVQSVLDCQKYSNLFHAEWRSYLQNAYAMDALVQSGLITATADYGNTYGAFYRWEFTITDGAFSGCWSNNYNYIANANVLLKGAQALLDANTLSDADRASVRLYMGHAYFSRAFAYFELARHFCKNYDASTAANDYGVPLVYEYNPSSNDASYPERSSLAETYAQIEDDLAKAEELVITAGEQNSAYITKDVVKALKARVALEKEDYQGAISAATSLIDSGTYPLMTDAAAYADMWVHDNGTEAIWQFAMIKGQEECPNSLGSAFSGIIDVLPRPSYIPTKTVLGLYDQDNDIRYDAYFTYDSIDAQSVSDFMLTYCKKWPGNPDFYDGKSSNVNKTKAFRISEMYLIAAEAYAMSGDAANASEILNELKAARIKGWNDKAYSGDALMKEIQDEYVRELFGEDPHIFNMKRWKKGLNRSTGEAQVQSYLPALGTDMVKPADDHMWVWPIPKDEIDSNPQIKGQQNEGY</sequence>
<evidence type="ECO:0000259" key="8">
    <source>
        <dbReference type="Pfam" id="PF07980"/>
    </source>
</evidence>
<name>A0A3R6L769_9BACT</name>
<feature type="domain" description="RagB/SusD" evidence="8">
    <location>
        <begin position="349"/>
        <end position="502"/>
    </location>
</feature>
<gene>
    <name evidence="11" type="ORF">DW191_16425</name>
    <name evidence="10" type="ORF">DW986_19520</name>
</gene>
<keyword evidence="6" id="KW-0175">Coiled coil</keyword>
<evidence type="ECO:0000256" key="7">
    <source>
        <dbReference type="SAM" id="SignalP"/>
    </source>
</evidence>
<dbReference type="Pfam" id="PF14322">
    <property type="entry name" value="SusD-like_3"/>
    <property type="match status" value="1"/>
</dbReference>
<comment type="subcellular location">
    <subcellularLocation>
        <location evidence="1">Cell outer membrane</location>
    </subcellularLocation>
</comment>
<dbReference type="RefSeq" id="WP_122203733.1">
    <property type="nucleotide sequence ID" value="NZ_JBCOLY010000021.1"/>
</dbReference>
<feature type="chain" id="PRO_5036091995" evidence="7">
    <location>
        <begin position="20"/>
        <end position="502"/>
    </location>
</feature>
<dbReference type="Pfam" id="PF07980">
    <property type="entry name" value="SusD_RagB"/>
    <property type="match status" value="1"/>
</dbReference>
<dbReference type="Proteomes" id="UP000283732">
    <property type="component" value="Unassembled WGS sequence"/>
</dbReference>
<dbReference type="EMBL" id="QRKC01000009">
    <property type="protein sequence ID" value="RHH75023.1"/>
    <property type="molecule type" value="Genomic_DNA"/>
</dbReference>
<evidence type="ECO:0000313" key="10">
    <source>
        <dbReference type="EMBL" id="RGZ42624.1"/>
    </source>
</evidence>